<dbReference type="Proteomes" id="UP001500902">
    <property type="component" value="Unassembled WGS sequence"/>
</dbReference>
<dbReference type="InterPro" id="IPR011053">
    <property type="entry name" value="Single_hybrid_motif"/>
</dbReference>
<sequence>MQDPESEIVVDEVVRGAERLLRASDRPLRRIVVRSGAVCVELEWPSAAEAAIVAAEPAPVEGATSLLYVRAPMVGTFYHAPEPGADPFVRLGDLIELGSQIGVLEAMKIMNPVEAGVAGRVTEVLVPDGTPVEYEQPLIVIEPAGV</sequence>
<dbReference type="RefSeq" id="WP_344896945.1">
    <property type="nucleotide sequence ID" value="NZ_BAAAZP010000239.1"/>
</dbReference>
<keyword evidence="3" id="KW-0276">Fatty acid metabolism</keyword>
<keyword evidence="6" id="KW-1185">Reference proteome</keyword>
<evidence type="ECO:0000259" key="4">
    <source>
        <dbReference type="PROSITE" id="PS50968"/>
    </source>
</evidence>
<name>A0ABP7EJ06_9ACTN</name>
<dbReference type="PANTHER" id="PTHR45266">
    <property type="entry name" value="OXALOACETATE DECARBOXYLASE ALPHA CHAIN"/>
    <property type="match status" value="1"/>
</dbReference>
<evidence type="ECO:0000256" key="2">
    <source>
        <dbReference type="ARBA" id="ARBA00023267"/>
    </source>
</evidence>
<feature type="domain" description="Lipoyl-binding" evidence="4">
    <location>
        <begin position="66"/>
        <end position="142"/>
    </location>
</feature>
<dbReference type="PROSITE" id="PS50968">
    <property type="entry name" value="BIOTINYL_LIPOYL"/>
    <property type="match status" value="1"/>
</dbReference>
<evidence type="ECO:0000313" key="5">
    <source>
        <dbReference type="EMBL" id="GAA3719293.1"/>
    </source>
</evidence>
<evidence type="ECO:0000256" key="3">
    <source>
        <dbReference type="RuleBase" id="RU364072"/>
    </source>
</evidence>
<gene>
    <name evidence="5" type="ORF">GCM10022224_101440</name>
</gene>
<keyword evidence="2 3" id="KW-0092">Biotin</keyword>
<dbReference type="PRINTS" id="PR01071">
    <property type="entry name" value="ACOABIOTINCC"/>
</dbReference>
<dbReference type="InterPro" id="IPR000089">
    <property type="entry name" value="Biotin_lipoyl"/>
</dbReference>
<organism evidence="5 6">
    <name type="scientific">Nonomuraea antimicrobica</name>
    <dbReference type="NCBI Taxonomy" id="561173"/>
    <lineage>
        <taxon>Bacteria</taxon>
        <taxon>Bacillati</taxon>
        <taxon>Actinomycetota</taxon>
        <taxon>Actinomycetes</taxon>
        <taxon>Streptosporangiales</taxon>
        <taxon>Streptosporangiaceae</taxon>
        <taxon>Nonomuraea</taxon>
    </lineage>
</organism>
<comment type="function">
    <text evidence="3">This protein is a component of the acetyl coenzyme A carboxylase complex; first, biotin carboxylase catalyzes the carboxylation of the carrier protein and then the transcarboxylase transfers the carboxyl group to form malonyl-CoA.</text>
</comment>
<dbReference type="EMBL" id="BAAAZP010000239">
    <property type="protein sequence ID" value="GAA3719293.1"/>
    <property type="molecule type" value="Genomic_DNA"/>
</dbReference>
<protein>
    <recommendedName>
        <fullName evidence="1 3">Biotin carboxyl carrier protein of acetyl-CoA carboxylase</fullName>
    </recommendedName>
</protein>
<keyword evidence="3" id="KW-0443">Lipid metabolism</keyword>
<accession>A0ABP7EJ06</accession>
<proteinExistence type="predicted"/>
<comment type="pathway">
    <text evidence="3">Lipid metabolism; fatty acid biosynthesis.</text>
</comment>
<dbReference type="Pfam" id="PF00364">
    <property type="entry name" value="Biotin_lipoyl"/>
    <property type="match status" value="1"/>
</dbReference>
<dbReference type="CDD" id="cd06850">
    <property type="entry name" value="biotinyl_domain"/>
    <property type="match status" value="1"/>
</dbReference>
<keyword evidence="3" id="KW-0444">Lipid biosynthesis</keyword>
<evidence type="ECO:0000313" key="6">
    <source>
        <dbReference type="Proteomes" id="UP001500902"/>
    </source>
</evidence>
<dbReference type="SUPFAM" id="SSF51230">
    <property type="entry name" value="Single hybrid motif"/>
    <property type="match status" value="1"/>
</dbReference>
<dbReference type="InterPro" id="IPR050709">
    <property type="entry name" value="Biotin_Carboxyl_Carrier/Decarb"/>
</dbReference>
<comment type="caution">
    <text evidence="5">The sequence shown here is derived from an EMBL/GenBank/DDBJ whole genome shotgun (WGS) entry which is preliminary data.</text>
</comment>
<keyword evidence="3" id="KW-0275">Fatty acid biosynthesis</keyword>
<evidence type="ECO:0000256" key="1">
    <source>
        <dbReference type="ARBA" id="ARBA00017562"/>
    </source>
</evidence>
<reference evidence="6" key="1">
    <citation type="journal article" date="2019" name="Int. J. Syst. Evol. Microbiol.">
        <title>The Global Catalogue of Microorganisms (GCM) 10K type strain sequencing project: providing services to taxonomists for standard genome sequencing and annotation.</title>
        <authorList>
            <consortium name="The Broad Institute Genomics Platform"/>
            <consortium name="The Broad Institute Genome Sequencing Center for Infectious Disease"/>
            <person name="Wu L."/>
            <person name="Ma J."/>
        </authorList>
    </citation>
    <scope>NUCLEOTIDE SEQUENCE [LARGE SCALE GENOMIC DNA]</scope>
    <source>
        <strain evidence="6">JCM 16904</strain>
    </source>
</reference>
<dbReference type="PANTHER" id="PTHR45266:SF3">
    <property type="entry name" value="OXALOACETATE DECARBOXYLASE ALPHA CHAIN"/>
    <property type="match status" value="1"/>
</dbReference>
<dbReference type="InterPro" id="IPR001249">
    <property type="entry name" value="AcCoA_biotinCC"/>
</dbReference>
<dbReference type="Gene3D" id="2.40.50.100">
    <property type="match status" value="1"/>
</dbReference>